<dbReference type="Proteomes" id="UP001054945">
    <property type="component" value="Unassembled WGS sequence"/>
</dbReference>
<proteinExistence type="predicted"/>
<sequence length="99" mass="10770">MYSTLSLSVLDSFSGIASTFSANAFDVFCQSFLRPDSAGKNMDYAGLSGSPHNALRVQFSPMESDTRYFISFSRGARTFVITGISAFLSQSLESAHFSQ</sequence>
<dbReference type="AlphaFoldDB" id="A0AAV4SY89"/>
<comment type="caution">
    <text evidence="1">The sequence shown here is derived from an EMBL/GenBank/DDBJ whole genome shotgun (WGS) entry which is preliminary data.</text>
</comment>
<reference evidence="1 2" key="1">
    <citation type="submission" date="2021-06" db="EMBL/GenBank/DDBJ databases">
        <title>Caerostris extrusa draft genome.</title>
        <authorList>
            <person name="Kono N."/>
            <person name="Arakawa K."/>
        </authorList>
    </citation>
    <scope>NUCLEOTIDE SEQUENCE [LARGE SCALE GENOMIC DNA]</scope>
</reference>
<name>A0AAV4SY89_CAEEX</name>
<keyword evidence="2" id="KW-1185">Reference proteome</keyword>
<protein>
    <submittedName>
        <fullName evidence="1">Uncharacterized protein</fullName>
    </submittedName>
</protein>
<gene>
    <name evidence="1" type="ORF">CEXT_696801</name>
</gene>
<accession>A0AAV4SY89</accession>
<organism evidence="1 2">
    <name type="scientific">Caerostris extrusa</name>
    <name type="common">Bark spider</name>
    <name type="synonym">Caerostris bankana</name>
    <dbReference type="NCBI Taxonomy" id="172846"/>
    <lineage>
        <taxon>Eukaryota</taxon>
        <taxon>Metazoa</taxon>
        <taxon>Ecdysozoa</taxon>
        <taxon>Arthropoda</taxon>
        <taxon>Chelicerata</taxon>
        <taxon>Arachnida</taxon>
        <taxon>Araneae</taxon>
        <taxon>Araneomorphae</taxon>
        <taxon>Entelegynae</taxon>
        <taxon>Araneoidea</taxon>
        <taxon>Araneidae</taxon>
        <taxon>Caerostris</taxon>
    </lineage>
</organism>
<evidence type="ECO:0000313" key="1">
    <source>
        <dbReference type="EMBL" id="GIY38740.1"/>
    </source>
</evidence>
<dbReference type="EMBL" id="BPLR01010351">
    <property type="protein sequence ID" value="GIY38740.1"/>
    <property type="molecule type" value="Genomic_DNA"/>
</dbReference>
<evidence type="ECO:0000313" key="2">
    <source>
        <dbReference type="Proteomes" id="UP001054945"/>
    </source>
</evidence>